<proteinExistence type="predicted"/>
<sequence>MMTVKQQHKLHIGLFDNPWILRIVLKNWLSQDVDCNVVIDAGNVLSRLIK</sequence>
<name>A0A1T4T9Z3_9BACT</name>
<dbReference type="Proteomes" id="UP000190367">
    <property type="component" value="Unassembled WGS sequence"/>
</dbReference>
<dbReference type="EMBL" id="FUWZ01000004">
    <property type="protein sequence ID" value="SKA36988.1"/>
    <property type="molecule type" value="Genomic_DNA"/>
</dbReference>
<keyword evidence="2" id="KW-1185">Reference proteome</keyword>
<protein>
    <submittedName>
        <fullName evidence="1">Uncharacterized protein</fullName>
    </submittedName>
</protein>
<accession>A0A1T4T9Z3</accession>
<dbReference type="AlphaFoldDB" id="A0A1T4T9Z3"/>
<dbReference type="STRING" id="634771.SAMN04488128_104205"/>
<organism evidence="1 2">
    <name type="scientific">Chitinophaga eiseniae</name>
    <dbReference type="NCBI Taxonomy" id="634771"/>
    <lineage>
        <taxon>Bacteria</taxon>
        <taxon>Pseudomonadati</taxon>
        <taxon>Bacteroidota</taxon>
        <taxon>Chitinophagia</taxon>
        <taxon>Chitinophagales</taxon>
        <taxon>Chitinophagaceae</taxon>
        <taxon>Chitinophaga</taxon>
    </lineage>
</organism>
<evidence type="ECO:0000313" key="2">
    <source>
        <dbReference type="Proteomes" id="UP000190367"/>
    </source>
</evidence>
<evidence type="ECO:0000313" key="1">
    <source>
        <dbReference type="EMBL" id="SKA36988.1"/>
    </source>
</evidence>
<reference evidence="2" key="1">
    <citation type="submission" date="2017-02" db="EMBL/GenBank/DDBJ databases">
        <authorList>
            <person name="Varghese N."/>
            <person name="Submissions S."/>
        </authorList>
    </citation>
    <scope>NUCLEOTIDE SEQUENCE [LARGE SCALE GENOMIC DNA]</scope>
    <source>
        <strain evidence="2">DSM 22224</strain>
    </source>
</reference>
<gene>
    <name evidence="1" type="ORF">SAMN04488128_104205</name>
</gene>